<organism evidence="4 5">
    <name type="scientific">Paramormyrops kingsleyae</name>
    <dbReference type="NCBI Taxonomy" id="1676925"/>
    <lineage>
        <taxon>Eukaryota</taxon>
        <taxon>Metazoa</taxon>
        <taxon>Chordata</taxon>
        <taxon>Craniata</taxon>
        <taxon>Vertebrata</taxon>
        <taxon>Euteleostomi</taxon>
        <taxon>Actinopterygii</taxon>
        <taxon>Neopterygii</taxon>
        <taxon>Teleostei</taxon>
        <taxon>Osteoglossocephala</taxon>
        <taxon>Osteoglossomorpha</taxon>
        <taxon>Osteoglossiformes</taxon>
        <taxon>Mormyridae</taxon>
        <taxon>Paramormyrops</taxon>
    </lineage>
</organism>
<dbReference type="GeneTree" id="ENSGT00940000154044"/>
<feature type="region of interest" description="Disordered" evidence="2">
    <location>
        <begin position="446"/>
        <end position="468"/>
    </location>
</feature>
<dbReference type="GO" id="GO:1901098">
    <property type="term" value="P:positive regulation of autophagosome maturation"/>
    <property type="evidence" value="ECO:0007669"/>
    <property type="project" value="TreeGrafter"/>
</dbReference>
<dbReference type="Pfam" id="PF02759">
    <property type="entry name" value="RUN"/>
    <property type="match status" value="1"/>
</dbReference>
<evidence type="ECO:0000256" key="1">
    <source>
        <dbReference type="SAM" id="Coils"/>
    </source>
</evidence>
<dbReference type="InterPro" id="IPR004012">
    <property type="entry name" value="Run_dom"/>
</dbReference>
<feature type="region of interest" description="Disordered" evidence="2">
    <location>
        <begin position="588"/>
        <end position="610"/>
    </location>
</feature>
<reference evidence="4" key="2">
    <citation type="submission" date="2025-09" db="UniProtKB">
        <authorList>
            <consortium name="Ensembl"/>
        </authorList>
    </citation>
    <scope>IDENTIFICATION</scope>
</reference>
<dbReference type="Proteomes" id="UP000261540">
    <property type="component" value="Unplaced"/>
</dbReference>
<dbReference type="InterPro" id="IPR047336">
    <property type="entry name" value="RUN_FYCO1"/>
</dbReference>
<protein>
    <submittedName>
        <fullName evidence="4">FYVE and coiled-coil domain autophagy adaptor 1</fullName>
    </submittedName>
</protein>
<sequence>MATVTVGENQLQRIIRDLQDAVIELKREHNELGEPITDDSVSLHKFSYKLEYLLQFDQKEKKTLLGTRKDYWDYFSDCLGKIKGANDGIRYVKSIPELKTSLGKGRAFIRYSLFHQRLADTLQQCLMNQRVTSDWYYARSPFLKSHLAAGIINHLYELNEVQFDVASRGFDLDSSWPTFARRTLGSPAHMWRPPSRSSSISSLVSSYSQAPEFVCSPEPGPSFISDLSSLTPCSAAEDLRVELDQSELRQQELLEQVERANEEAAGLRALVKSLESQLEARHRSANQKNDELLARLDAALVEMGQHAVGHLDYAQKIHVLLDKLKEAEKAKFEALREAETRRQEADGLAEDLRRDEASGCEMEEMHSTIEKLQGALAVKEKESRKLQMQLLDLQSSLEARDRQVEELKWKLQEEKGNLNVRQGSDWNELEGQLHALTKQLGAEKEELSVSPEMETQEQSVSTGLVESEADVQQQRGKVDDYKARCACLMELNDRMLQIMSRNKETKRELTEVQEAHMGGQAADTMVQGVIRRLQLENRELGEKQGILTEALSSTREELRAIGCHITELESSLTSSRRSEATFREQLKGAGLLESRDQQSEELQAGLQSTERGPSALALQAQLELHVKEVSRLQTEAVDLRCRVQDLAKEKLKAQAQLEVAEASCEELKSLTDQLKSQVEELNRRHVQEILLHQQREEMLETEEEAHSLESASCREELDVLKQRLERLALEHAETKAYLEKATTETAELGIRVGGLTSEKEEAYGRLQVLEQENTSLHKRLQQAEALSGTVPQLQERLKQAEVRAREEVDTVRFQMSGEALTLQNQLQCASGELESVRQWHAVELEKTRGLEARLSQLEDEIGRYSQLLEERNVLVEKSESVIQQKGAEMVRLTENLTSAEEELSATQAACRDLREQMDLAAADRRSCDMKTAAEIDDLYRTKKNLEERLIELIQDKDALFKQNLRSEEPNDRDGTHCLGCQGQFSWWLRRHPCRWVAVSGVPVTNPPAQGPVS</sequence>
<name>A0A3B3RCC4_9TELE</name>
<evidence type="ECO:0000313" key="4">
    <source>
        <dbReference type="Ensembl" id="ENSPKIP00000015291.1"/>
    </source>
</evidence>
<dbReference type="GO" id="GO:0005764">
    <property type="term" value="C:lysosome"/>
    <property type="evidence" value="ECO:0007669"/>
    <property type="project" value="TreeGrafter"/>
</dbReference>
<dbReference type="Ensembl" id="ENSPKIT00000039753.1">
    <property type="protein sequence ID" value="ENSPKIP00000015291.1"/>
    <property type="gene ID" value="ENSPKIG00000002060.1"/>
</dbReference>
<reference evidence="4" key="1">
    <citation type="submission" date="2025-08" db="UniProtKB">
        <authorList>
            <consortium name="Ensembl"/>
        </authorList>
    </citation>
    <scope>IDENTIFICATION</scope>
</reference>
<evidence type="ECO:0000256" key="2">
    <source>
        <dbReference type="SAM" id="MobiDB-lite"/>
    </source>
</evidence>
<feature type="compositionally biased region" description="Polar residues" evidence="2">
    <location>
        <begin position="456"/>
        <end position="468"/>
    </location>
</feature>
<proteinExistence type="predicted"/>
<dbReference type="GO" id="GO:0072383">
    <property type="term" value="P:plus-end-directed vesicle transport along microtubule"/>
    <property type="evidence" value="ECO:0007669"/>
    <property type="project" value="TreeGrafter"/>
</dbReference>
<feature type="coiled-coil region" evidence="1">
    <location>
        <begin position="759"/>
        <end position="810"/>
    </location>
</feature>
<feature type="coiled-coil region" evidence="1">
    <location>
        <begin position="236"/>
        <end position="417"/>
    </location>
</feature>
<dbReference type="GO" id="GO:0005776">
    <property type="term" value="C:autophagosome"/>
    <property type="evidence" value="ECO:0007669"/>
    <property type="project" value="TreeGrafter"/>
</dbReference>
<dbReference type="GO" id="GO:0005770">
    <property type="term" value="C:late endosome"/>
    <property type="evidence" value="ECO:0007669"/>
    <property type="project" value="TreeGrafter"/>
</dbReference>
<evidence type="ECO:0000259" key="3">
    <source>
        <dbReference type="PROSITE" id="PS50826"/>
    </source>
</evidence>
<dbReference type="Gene3D" id="1.20.58.900">
    <property type="match status" value="1"/>
</dbReference>
<dbReference type="CDD" id="cd17698">
    <property type="entry name" value="RUN_FYCO1"/>
    <property type="match status" value="1"/>
</dbReference>
<feature type="coiled-coil region" evidence="1">
    <location>
        <begin position="615"/>
        <end position="730"/>
    </location>
</feature>
<dbReference type="AlphaFoldDB" id="A0A3B3RCC4"/>
<evidence type="ECO:0000313" key="5">
    <source>
        <dbReference type="Proteomes" id="UP000261540"/>
    </source>
</evidence>
<keyword evidence="1" id="KW-0175">Coiled coil</keyword>
<feature type="domain" description="RUN" evidence="3">
    <location>
        <begin position="37"/>
        <end position="170"/>
    </location>
</feature>
<dbReference type="SUPFAM" id="SSF140741">
    <property type="entry name" value="RUN domain-like"/>
    <property type="match status" value="1"/>
</dbReference>
<dbReference type="FunFam" id="1.20.58.900:FF:000010">
    <property type="entry name" value="FYVE and coiled-coil domain containing 1"/>
    <property type="match status" value="1"/>
</dbReference>
<dbReference type="PROSITE" id="PS50826">
    <property type="entry name" value="RUN"/>
    <property type="match status" value="1"/>
</dbReference>
<accession>A0A3B3RCC4</accession>
<dbReference type="PANTHER" id="PTHR46753:SF2">
    <property type="entry name" value="FYVE AND COILED-COIL DOMAIN-CONTAINING PROTEIN 1"/>
    <property type="match status" value="1"/>
</dbReference>
<dbReference type="STRING" id="1676925.ENSPKIP00000015291"/>
<dbReference type="InterPro" id="IPR037213">
    <property type="entry name" value="Run_dom_sf"/>
</dbReference>
<dbReference type="PANTHER" id="PTHR46753">
    <property type="entry name" value="FYVE AND COILED-COIL DOMAIN-CONTAINING PROTEIN 1"/>
    <property type="match status" value="1"/>
</dbReference>
<feature type="coiled-coil region" evidence="1">
    <location>
        <begin position="847"/>
        <end position="962"/>
    </location>
</feature>
<keyword evidence="5" id="KW-1185">Reference proteome</keyword>